<proteinExistence type="predicted"/>
<dbReference type="InterPro" id="IPR012312">
    <property type="entry name" value="Hemerythrin-like"/>
</dbReference>
<dbReference type="Pfam" id="PF01814">
    <property type="entry name" value="Hemerythrin"/>
    <property type="match status" value="1"/>
</dbReference>
<dbReference type="RefSeq" id="WP_348263505.1">
    <property type="nucleotide sequence ID" value="NZ_CP121196.1"/>
</dbReference>
<reference evidence="2" key="1">
    <citation type="submission" date="2023-03" db="EMBL/GenBank/DDBJ databases">
        <title>Edaphobacter sp.</title>
        <authorList>
            <person name="Huber K.J."/>
            <person name="Papendorf J."/>
            <person name="Pilke C."/>
            <person name="Bunk B."/>
            <person name="Sproeer C."/>
            <person name="Pester M."/>
        </authorList>
    </citation>
    <scope>NUCLEOTIDE SEQUENCE</scope>
    <source>
        <strain evidence="2">DSM 110680</strain>
    </source>
</reference>
<sequence>MAIQIGAKPDSGFDDPIGMLKDCHRRIESFLHILCVVVDRAQGRALTNEERAAVQAALQYFRTGGQRHTADEEQSLFPRLRKSDAQAFEEIDRLEHDHREANGLHTSVEHLYTAWIESSGLTPDETRQLLSKTSRLKQLYSDHIQVEETTVFARAAQVLDRNALTAIGTEFRFRRK</sequence>
<dbReference type="AlphaFoldDB" id="A0AAU7DLN6"/>
<evidence type="ECO:0000313" key="2">
    <source>
        <dbReference type="EMBL" id="XBH18281.1"/>
    </source>
</evidence>
<name>A0AAU7DLN6_9BACT</name>
<organism evidence="2">
    <name type="scientific">Telmatobacter sp. DSM 110680</name>
    <dbReference type="NCBI Taxonomy" id="3036704"/>
    <lineage>
        <taxon>Bacteria</taxon>
        <taxon>Pseudomonadati</taxon>
        <taxon>Acidobacteriota</taxon>
        <taxon>Terriglobia</taxon>
        <taxon>Terriglobales</taxon>
        <taxon>Acidobacteriaceae</taxon>
        <taxon>Telmatobacter</taxon>
    </lineage>
</organism>
<gene>
    <name evidence="2" type="ORF">P8935_02865</name>
</gene>
<dbReference type="CDD" id="cd12108">
    <property type="entry name" value="Hr-like"/>
    <property type="match status" value="1"/>
</dbReference>
<feature type="domain" description="Hemerythrin-like" evidence="1">
    <location>
        <begin position="16"/>
        <end position="154"/>
    </location>
</feature>
<accession>A0AAU7DLN6</accession>
<dbReference type="Gene3D" id="1.20.120.520">
    <property type="entry name" value="nmb1532 protein domain like"/>
    <property type="match status" value="1"/>
</dbReference>
<dbReference type="EMBL" id="CP121196">
    <property type="protein sequence ID" value="XBH18281.1"/>
    <property type="molecule type" value="Genomic_DNA"/>
</dbReference>
<evidence type="ECO:0000259" key="1">
    <source>
        <dbReference type="Pfam" id="PF01814"/>
    </source>
</evidence>
<protein>
    <submittedName>
        <fullName evidence="2">Hemerythrin domain-containing protein</fullName>
    </submittedName>
</protein>